<dbReference type="Proteomes" id="UP000199598">
    <property type="component" value="Unassembled WGS sequence"/>
</dbReference>
<comment type="caution">
    <text evidence="6">The sequence shown here is derived from an EMBL/GenBank/DDBJ whole genome shotgun (WGS) entry which is preliminary data.</text>
</comment>
<dbReference type="InterPro" id="IPR036388">
    <property type="entry name" value="WH-like_DNA-bd_sf"/>
</dbReference>
<evidence type="ECO:0000256" key="1">
    <source>
        <dbReference type="ARBA" id="ARBA00009437"/>
    </source>
</evidence>
<keyword evidence="2" id="KW-0805">Transcription regulation</keyword>
<evidence type="ECO:0000256" key="3">
    <source>
        <dbReference type="ARBA" id="ARBA00023125"/>
    </source>
</evidence>
<accession>A0A1I4A868</accession>
<protein>
    <submittedName>
        <fullName evidence="6">DNA-binding transcriptional regulator, LysR family</fullName>
    </submittedName>
</protein>
<keyword evidence="3 6" id="KW-0238">DNA-binding</keyword>
<dbReference type="PROSITE" id="PS50931">
    <property type="entry name" value="HTH_LYSR"/>
    <property type="match status" value="1"/>
</dbReference>
<name>A0A1I4A868_9HYPH</name>
<dbReference type="InterPro" id="IPR058163">
    <property type="entry name" value="LysR-type_TF_proteobact-type"/>
</dbReference>
<dbReference type="PRINTS" id="PR00039">
    <property type="entry name" value="HTHLYSR"/>
</dbReference>
<evidence type="ECO:0000259" key="5">
    <source>
        <dbReference type="PROSITE" id="PS50931"/>
    </source>
</evidence>
<evidence type="ECO:0000256" key="4">
    <source>
        <dbReference type="ARBA" id="ARBA00023163"/>
    </source>
</evidence>
<dbReference type="SUPFAM" id="SSF53850">
    <property type="entry name" value="Periplasmic binding protein-like II"/>
    <property type="match status" value="1"/>
</dbReference>
<dbReference type="SUPFAM" id="SSF46785">
    <property type="entry name" value="Winged helix' DNA-binding domain"/>
    <property type="match status" value="1"/>
</dbReference>
<evidence type="ECO:0000313" key="6">
    <source>
        <dbReference type="EMBL" id="SFK52370.1"/>
    </source>
</evidence>
<dbReference type="RefSeq" id="WP_063291799.1">
    <property type="nucleotide sequence ID" value="NZ_FOSK01000006.1"/>
</dbReference>
<comment type="similarity">
    <text evidence="1">Belongs to the LysR transcriptional regulatory family.</text>
</comment>
<dbReference type="GO" id="GO:0003677">
    <property type="term" value="F:DNA binding"/>
    <property type="evidence" value="ECO:0007669"/>
    <property type="project" value="UniProtKB-KW"/>
</dbReference>
<keyword evidence="4" id="KW-0804">Transcription</keyword>
<dbReference type="InterPro" id="IPR036390">
    <property type="entry name" value="WH_DNA-bd_sf"/>
</dbReference>
<dbReference type="Pfam" id="PF03466">
    <property type="entry name" value="LysR_substrate"/>
    <property type="match status" value="1"/>
</dbReference>
<dbReference type="InterPro" id="IPR005119">
    <property type="entry name" value="LysR_subst-bd"/>
</dbReference>
<dbReference type="EMBL" id="FOSK01000006">
    <property type="protein sequence ID" value="SFK52370.1"/>
    <property type="molecule type" value="Genomic_DNA"/>
</dbReference>
<keyword evidence="7" id="KW-1185">Reference proteome</keyword>
<sequence>MNRLPPLNALVAFRAVMETGSLVSAAQKLAITASAVSHRLKALEDHLGLELFERRSRAVFPTAAAYRYASEIAEAFDRISTATRTIEAVGNRDTLSIHCSSSFASNWLLRRLRSFTAHNSEITVTVSSSGSDQNIEGGLYDLVFTRQSNTPEEFQEISLGREKFRPLISPELLDNLGYPKKPNELLKLPIIRSEGATVSWETWLSEAGVPNPIVNEMMVFENAALSLDAAEKGFGIVLESNLLSAEAETAGRLVPIFPEYQRDGREHKLMWREKRGAEPKIRSFRDWFENQLRYDFVDEEAYEPVAALVD</sequence>
<dbReference type="PANTHER" id="PTHR30537">
    <property type="entry name" value="HTH-TYPE TRANSCRIPTIONAL REGULATOR"/>
    <property type="match status" value="1"/>
</dbReference>
<reference evidence="6 7" key="1">
    <citation type="submission" date="2016-10" db="EMBL/GenBank/DDBJ databases">
        <authorList>
            <person name="Varghese N."/>
            <person name="Submissions S."/>
        </authorList>
    </citation>
    <scope>NUCLEOTIDE SEQUENCE [LARGE SCALE GENOMIC DNA]</scope>
    <source>
        <strain evidence="6 7">DSM 16392</strain>
    </source>
</reference>
<proteinExistence type="inferred from homology"/>
<dbReference type="PANTHER" id="PTHR30537:SF58">
    <property type="entry name" value="HTH-TYPE TRANSCRIPTIONAL REGULATOR PERR"/>
    <property type="match status" value="1"/>
</dbReference>
<dbReference type="Gene3D" id="1.10.10.10">
    <property type="entry name" value="Winged helix-like DNA-binding domain superfamily/Winged helix DNA-binding domain"/>
    <property type="match status" value="1"/>
</dbReference>
<feature type="domain" description="HTH lysR-type" evidence="5">
    <location>
        <begin position="5"/>
        <end position="62"/>
    </location>
</feature>
<evidence type="ECO:0000256" key="2">
    <source>
        <dbReference type="ARBA" id="ARBA00023015"/>
    </source>
</evidence>
<gene>
    <name evidence="6" type="ORF">SAMN04488518_10635</name>
</gene>
<evidence type="ECO:0000313" key="7">
    <source>
        <dbReference type="Proteomes" id="UP000199598"/>
    </source>
</evidence>
<dbReference type="Pfam" id="PF00126">
    <property type="entry name" value="HTH_1"/>
    <property type="match status" value="1"/>
</dbReference>
<dbReference type="InterPro" id="IPR000847">
    <property type="entry name" value="LysR_HTH_N"/>
</dbReference>
<organism evidence="6 7">
    <name type="scientific">Pseudovibrio ascidiaceicola</name>
    <dbReference type="NCBI Taxonomy" id="285279"/>
    <lineage>
        <taxon>Bacteria</taxon>
        <taxon>Pseudomonadati</taxon>
        <taxon>Pseudomonadota</taxon>
        <taxon>Alphaproteobacteria</taxon>
        <taxon>Hyphomicrobiales</taxon>
        <taxon>Stappiaceae</taxon>
        <taxon>Pseudovibrio</taxon>
    </lineage>
</organism>
<dbReference type="Gene3D" id="3.40.190.10">
    <property type="entry name" value="Periplasmic binding protein-like II"/>
    <property type="match status" value="2"/>
</dbReference>